<evidence type="ECO:0000313" key="2">
    <source>
        <dbReference type="Proteomes" id="UP000509222"/>
    </source>
</evidence>
<keyword evidence="2" id="KW-1185">Reference proteome</keyword>
<reference evidence="2" key="1">
    <citation type="submission" date="2020-06" db="EMBL/GenBank/DDBJ databases">
        <title>Isolation of Planomicrobium glaciei.</title>
        <authorList>
            <person name="Malisova L."/>
            <person name="Safrankova R."/>
            <person name="Jakubu V."/>
            <person name="Spanelova P."/>
        </authorList>
    </citation>
    <scope>NUCLEOTIDE SEQUENCE [LARGE SCALE GENOMIC DNA]</scope>
    <source>
        <strain evidence="2">NRL-ATB46093</strain>
    </source>
</reference>
<proteinExistence type="predicted"/>
<accession>A0A7H8Q9V8</accession>
<name>A0A7H8Q9V8_9BACL</name>
<dbReference type="InterPro" id="IPR027056">
    <property type="entry name" value="Gluconate_2DH_su3"/>
</dbReference>
<dbReference type="Proteomes" id="UP000509222">
    <property type="component" value="Chromosome"/>
</dbReference>
<sequence length="254" mass="27722">MAEHENGKISQKGSTRRVFLKNSGLTVGGVVLGGALGSLLGGSSEPASHHAAPAAPALTVNPAEALMFFTPEQYQLTQAAAERIYPKDDNGPGAMELNAAIYIDHQLASPWGINSKEYMAGPFYKAEETQGSQIRILRKDLFLLGLKSLDAFSSKKFESNFIDLAPEDQDLVLTDFSEGKAPDISGVKSTLFFNLLRSMTIEGVYADPVYGGNKNMEGWAMRKFPGSRMTYTQEIQKEQFVKLDPQGLNSHMSH</sequence>
<dbReference type="RefSeq" id="WP_176294397.1">
    <property type="nucleotide sequence ID" value="NZ_CP051177.1"/>
</dbReference>
<protein>
    <submittedName>
        <fullName evidence="1">Gluconate 2-dehydrogenase subunit 3 family protein</fullName>
    </submittedName>
</protein>
<organism evidence="1 2">
    <name type="scientific">Planococcus glaciei</name>
    <dbReference type="NCBI Taxonomy" id="459472"/>
    <lineage>
        <taxon>Bacteria</taxon>
        <taxon>Bacillati</taxon>
        <taxon>Bacillota</taxon>
        <taxon>Bacilli</taxon>
        <taxon>Bacillales</taxon>
        <taxon>Caryophanaceae</taxon>
        <taxon>Planococcus</taxon>
    </lineage>
</organism>
<dbReference type="InterPro" id="IPR006311">
    <property type="entry name" value="TAT_signal"/>
</dbReference>
<dbReference type="AlphaFoldDB" id="A0A7H8Q9V8"/>
<gene>
    <name evidence="1" type="ORF">HF394_08520</name>
</gene>
<dbReference type="Pfam" id="PF13618">
    <property type="entry name" value="Gluconate_2-dh3"/>
    <property type="match status" value="1"/>
</dbReference>
<evidence type="ECO:0000313" key="1">
    <source>
        <dbReference type="EMBL" id="QKX50620.1"/>
    </source>
</evidence>
<dbReference type="PROSITE" id="PS51318">
    <property type="entry name" value="TAT"/>
    <property type="match status" value="1"/>
</dbReference>
<dbReference type="EMBL" id="CP051177">
    <property type="protein sequence ID" value="QKX50620.1"/>
    <property type="molecule type" value="Genomic_DNA"/>
</dbReference>